<feature type="region of interest" description="Interaction with substrate tRNA" evidence="10">
    <location>
        <begin position="169"/>
        <end position="173"/>
    </location>
</feature>
<keyword evidence="4 10" id="KW-0808">Transferase</keyword>
<dbReference type="PANTHER" id="PTHR11088:SF60">
    <property type="entry name" value="TRNA DIMETHYLALLYLTRANSFERASE"/>
    <property type="match status" value="1"/>
</dbReference>
<comment type="similarity">
    <text evidence="3 10 13">Belongs to the IPP transferase family.</text>
</comment>
<dbReference type="Proteomes" id="UP000659047">
    <property type="component" value="Unassembled WGS sequence"/>
</dbReference>
<evidence type="ECO:0000256" key="12">
    <source>
        <dbReference type="RuleBase" id="RU003784"/>
    </source>
</evidence>
<accession>A0A8K0V588</accession>
<dbReference type="GO" id="GO:0006400">
    <property type="term" value="P:tRNA modification"/>
    <property type="evidence" value="ECO:0007669"/>
    <property type="project" value="TreeGrafter"/>
</dbReference>
<evidence type="ECO:0000256" key="8">
    <source>
        <dbReference type="ARBA" id="ARBA00022842"/>
    </source>
</evidence>
<evidence type="ECO:0000313" key="14">
    <source>
        <dbReference type="EMBL" id="MBK4715986.1"/>
    </source>
</evidence>
<dbReference type="Gene3D" id="3.40.50.300">
    <property type="entry name" value="P-loop containing nucleotide triphosphate hydrolases"/>
    <property type="match status" value="1"/>
</dbReference>
<dbReference type="InterPro" id="IPR039657">
    <property type="entry name" value="Dimethylallyltransferase"/>
</dbReference>
<dbReference type="Pfam" id="PF01715">
    <property type="entry name" value="IPPT"/>
    <property type="match status" value="1"/>
</dbReference>
<name>A0A8K0V588_9ENTR</name>
<evidence type="ECO:0000256" key="6">
    <source>
        <dbReference type="ARBA" id="ARBA00022741"/>
    </source>
</evidence>
<evidence type="ECO:0000256" key="11">
    <source>
        <dbReference type="RuleBase" id="RU003783"/>
    </source>
</evidence>
<dbReference type="GO" id="GO:0005524">
    <property type="term" value="F:ATP binding"/>
    <property type="evidence" value="ECO:0007669"/>
    <property type="project" value="UniProtKB-UniRule"/>
</dbReference>
<feature type="region of interest" description="Interaction with substrate tRNA" evidence="10">
    <location>
        <begin position="250"/>
        <end position="255"/>
    </location>
</feature>
<evidence type="ECO:0000256" key="10">
    <source>
        <dbReference type="HAMAP-Rule" id="MF_00185"/>
    </source>
</evidence>
<keyword evidence="5 10" id="KW-0819">tRNA processing</keyword>
<evidence type="ECO:0000256" key="4">
    <source>
        <dbReference type="ARBA" id="ARBA00022679"/>
    </source>
</evidence>
<organism evidence="14 15">
    <name type="scientific">Tenebrionibacter intestinalis</name>
    <dbReference type="NCBI Taxonomy" id="2799638"/>
    <lineage>
        <taxon>Bacteria</taxon>
        <taxon>Pseudomonadati</taxon>
        <taxon>Pseudomonadota</taxon>
        <taxon>Gammaproteobacteria</taxon>
        <taxon>Enterobacterales</taxon>
        <taxon>Enterobacteriaceae</taxon>
        <taxon>Tenebrionibacter/Tenebrionicola group</taxon>
        <taxon>Tenebrionibacter</taxon>
    </lineage>
</organism>
<keyword evidence="7 10" id="KW-0067">ATP-binding</keyword>
<evidence type="ECO:0000256" key="5">
    <source>
        <dbReference type="ARBA" id="ARBA00022694"/>
    </source>
</evidence>
<feature type="site" description="Interaction with substrate tRNA" evidence="10">
    <location>
        <position position="111"/>
    </location>
</feature>
<keyword evidence="6 10" id="KW-0547">Nucleotide-binding</keyword>
<feature type="region of interest" description="Interaction with substrate tRNA" evidence="10">
    <location>
        <begin position="45"/>
        <end position="48"/>
    </location>
</feature>
<dbReference type="EC" id="2.5.1.75" evidence="10"/>
<evidence type="ECO:0000256" key="13">
    <source>
        <dbReference type="RuleBase" id="RU003785"/>
    </source>
</evidence>
<evidence type="ECO:0000256" key="3">
    <source>
        <dbReference type="ARBA" id="ARBA00005842"/>
    </source>
</evidence>
<dbReference type="Gene3D" id="1.10.20.140">
    <property type="match status" value="1"/>
</dbReference>
<dbReference type="SUPFAM" id="SSF52540">
    <property type="entry name" value="P-loop containing nucleoside triphosphate hydrolases"/>
    <property type="match status" value="1"/>
</dbReference>
<dbReference type="InterPro" id="IPR027417">
    <property type="entry name" value="P-loop_NTPase"/>
</dbReference>
<evidence type="ECO:0000256" key="1">
    <source>
        <dbReference type="ARBA" id="ARBA00001946"/>
    </source>
</evidence>
<comment type="cofactor">
    <cofactor evidence="1 10">
        <name>Mg(2+)</name>
        <dbReference type="ChEBI" id="CHEBI:18420"/>
    </cofactor>
</comment>
<dbReference type="InterPro" id="IPR018022">
    <property type="entry name" value="IPT"/>
</dbReference>
<reference evidence="14" key="1">
    <citation type="submission" date="2021-01" db="EMBL/GenBank/DDBJ databases">
        <title>Intestinitalea alba gen. nov., sp. nov., a novel genus of the family Enterobacteriaceae, isolated from the gut of the plastic-eating mealworm Tenebrio molitor L.</title>
        <authorList>
            <person name="Yang Y."/>
        </authorList>
    </citation>
    <scope>NUCLEOTIDE SEQUENCE</scope>
    <source>
        <strain evidence="14">BIT-L3</strain>
    </source>
</reference>
<evidence type="ECO:0000256" key="9">
    <source>
        <dbReference type="ARBA" id="ARBA00049563"/>
    </source>
</evidence>
<sequence>MTEVEKINKADLPKAIFLMGPTASGKTALAVQLRKILPVELISVDSALVYKGMDIGTAKPGPDELAQAPHRLLDILDPAQVYSAADFCRDALAEMADITAAGRIPLLVGGTMLYFRALLEGLSPLPCADPAVRSRIEQQAAEQGWDALHRQLQDIDPASAQRIHPNDPQRLSRALEVFFISGKTLTELTRTSGDALPYQVYQFAIAPASRELLHHKIEQRFHQMLASGFEAEARALFAREDLHRDMPSVRCVGYRQMWSYLREEITYDEMVYRGICATRQLAKRQMTWLRGWKEVHWLDSGNPKSALDEVVQVVSA</sequence>
<comment type="subunit">
    <text evidence="10">Monomer.</text>
</comment>
<proteinExistence type="inferred from homology"/>
<dbReference type="GO" id="GO:0052381">
    <property type="term" value="F:tRNA dimethylallyltransferase activity"/>
    <property type="evidence" value="ECO:0007669"/>
    <property type="project" value="UniProtKB-UniRule"/>
</dbReference>
<dbReference type="HAMAP" id="MF_00185">
    <property type="entry name" value="IPP_trans"/>
    <property type="match status" value="1"/>
</dbReference>
<feature type="binding site" evidence="10">
    <location>
        <begin position="20"/>
        <end position="27"/>
    </location>
    <ligand>
        <name>ATP</name>
        <dbReference type="ChEBI" id="CHEBI:30616"/>
    </ligand>
</feature>
<dbReference type="AlphaFoldDB" id="A0A8K0V588"/>
<keyword evidence="8 10" id="KW-0460">Magnesium</keyword>
<evidence type="ECO:0000313" key="15">
    <source>
        <dbReference type="Proteomes" id="UP000659047"/>
    </source>
</evidence>
<protein>
    <recommendedName>
        <fullName evidence="10">tRNA dimethylallyltransferase</fullName>
        <ecNumber evidence="10">2.5.1.75</ecNumber>
    </recommendedName>
    <alternativeName>
        <fullName evidence="10">Dimethylallyl diphosphate:tRNA dimethylallyltransferase</fullName>
        <shortName evidence="10">DMAPP:tRNA dimethylallyltransferase</shortName>
        <shortName evidence="10">DMATase</shortName>
    </alternativeName>
    <alternativeName>
        <fullName evidence="10">Isopentenyl-diphosphate:tRNA isopentenyltransferase</fullName>
        <shortName evidence="10">IPP transferase</shortName>
        <shortName evidence="10">IPPT</shortName>
        <shortName evidence="10">IPTase</shortName>
    </alternativeName>
</protein>
<dbReference type="FunFam" id="1.10.20.140:FF:000001">
    <property type="entry name" value="tRNA dimethylallyltransferase"/>
    <property type="match status" value="1"/>
</dbReference>
<dbReference type="RefSeq" id="WP_238714199.1">
    <property type="nucleotide sequence ID" value="NZ_JAEPBH010000029.1"/>
</dbReference>
<evidence type="ECO:0000256" key="2">
    <source>
        <dbReference type="ARBA" id="ARBA00003213"/>
    </source>
</evidence>
<comment type="caution">
    <text evidence="14">The sequence shown here is derived from an EMBL/GenBank/DDBJ whole genome shotgun (WGS) entry which is preliminary data.</text>
</comment>
<dbReference type="NCBIfam" id="TIGR00174">
    <property type="entry name" value="miaA"/>
    <property type="match status" value="1"/>
</dbReference>
<feature type="binding site" evidence="10">
    <location>
        <begin position="22"/>
        <end position="27"/>
    </location>
    <ligand>
        <name>substrate</name>
    </ligand>
</feature>
<comment type="caution">
    <text evidence="10">Lacks conserved residue(s) required for the propagation of feature annotation.</text>
</comment>
<gene>
    <name evidence="10 14" type="primary">miaA</name>
    <name evidence="14" type="ORF">JJB97_11750</name>
</gene>
<feature type="site" description="Interaction with substrate tRNA" evidence="10">
    <location>
        <position position="133"/>
    </location>
</feature>
<evidence type="ECO:0000256" key="7">
    <source>
        <dbReference type="ARBA" id="ARBA00022840"/>
    </source>
</evidence>
<keyword evidence="15" id="KW-1185">Reference proteome</keyword>
<dbReference type="PANTHER" id="PTHR11088">
    <property type="entry name" value="TRNA DIMETHYLALLYLTRANSFERASE"/>
    <property type="match status" value="1"/>
</dbReference>
<dbReference type="EMBL" id="JAEPBH010000029">
    <property type="protein sequence ID" value="MBK4715986.1"/>
    <property type="molecule type" value="Genomic_DNA"/>
</dbReference>
<comment type="catalytic activity">
    <reaction evidence="9 10 11">
        <text>adenosine(37) in tRNA + dimethylallyl diphosphate = N(6)-dimethylallyladenosine(37) in tRNA + diphosphate</text>
        <dbReference type="Rhea" id="RHEA:26482"/>
        <dbReference type="Rhea" id="RHEA-COMP:10162"/>
        <dbReference type="Rhea" id="RHEA-COMP:10375"/>
        <dbReference type="ChEBI" id="CHEBI:33019"/>
        <dbReference type="ChEBI" id="CHEBI:57623"/>
        <dbReference type="ChEBI" id="CHEBI:74411"/>
        <dbReference type="ChEBI" id="CHEBI:74415"/>
        <dbReference type="EC" id="2.5.1.75"/>
    </reaction>
</comment>
<comment type="function">
    <text evidence="2 10 12">Catalyzes the transfer of a dimethylallyl group onto the adenine at position 37 in tRNAs that read codons beginning with uridine, leading to the formation of N6-(dimethylallyl)adenosine (i(6)A).</text>
</comment>